<dbReference type="SUPFAM" id="SSF47413">
    <property type="entry name" value="lambda repressor-like DNA-binding domains"/>
    <property type="match status" value="1"/>
</dbReference>
<dbReference type="InterPro" id="IPR000843">
    <property type="entry name" value="HTH_LacI"/>
</dbReference>
<keyword evidence="6" id="KW-1185">Reference proteome</keyword>
<dbReference type="CDD" id="cd01542">
    <property type="entry name" value="PBP1_TreR-like"/>
    <property type="match status" value="1"/>
</dbReference>
<accession>A0A1E3KZQ7</accession>
<name>A0A1E3KZQ7_9BACL</name>
<comment type="caution">
    <text evidence="5">The sequence shown here is derived from an EMBL/GenBank/DDBJ whole genome shotgun (WGS) entry which is preliminary data.</text>
</comment>
<dbReference type="PANTHER" id="PTHR30146:SF154">
    <property type="entry name" value="TRANSCRIPTION REGULATOR, MEMBER OF GALR FAMILY"/>
    <property type="match status" value="1"/>
</dbReference>
<dbReference type="Pfam" id="PF00356">
    <property type="entry name" value="LacI"/>
    <property type="match status" value="1"/>
</dbReference>
<dbReference type="InterPro" id="IPR046335">
    <property type="entry name" value="LacI/GalR-like_sensor"/>
</dbReference>
<dbReference type="EMBL" id="MDER01000070">
    <property type="protein sequence ID" value="ODP27008.1"/>
    <property type="molecule type" value="Genomic_DNA"/>
</dbReference>
<dbReference type="Gene3D" id="1.10.260.40">
    <property type="entry name" value="lambda repressor-like DNA-binding domains"/>
    <property type="match status" value="1"/>
</dbReference>
<dbReference type="InterPro" id="IPR028082">
    <property type="entry name" value="Peripla_BP_I"/>
</dbReference>
<reference evidence="5 6" key="1">
    <citation type="submission" date="2016-08" db="EMBL/GenBank/DDBJ databases">
        <title>Genome sequencing of Paenibacillus sp. TI45-13ar, isolated from Korean traditional nuruk.</title>
        <authorList>
            <person name="Kim S.-J."/>
        </authorList>
    </citation>
    <scope>NUCLEOTIDE SEQUENCE [LARGE SCALE GENOMIC DNA]</scope>
    <source>
        <strain evidence="5 6">TI45-13ar</strain>
    </source>
</reference>
<keyword evidence="1" id="KW-0805">Transcription regulation</keyword>
<dbReference type="RefSeq" id="WP_069329073.1">
    <property type="nucleotide sequence ID" value="NZ_MDER01000070.1"/>
</dbReference>
<dbReference type="SUPFAM" id="SSF53822">
    <property type="entry name" value="Periplasmic binding protein-like I"/>
    <property type="match status" value="1"/>
</dbReference>
<protein>
    <submittedName>
        <fullName evidence="5">Sucrose operon repressor</fullName>
    </submittedName>
</protein>
<evidence type="ECO:0000256" key="3">
    <source>
        <dbReference type="ARBA" id="ARBA00023163"/>
    </source>
</evidence>
<keyword evidence="3" id="KW-0804">Transcription</keyword>
<evidence type="ECO:0000256" key="1">
    <source>
        <dbReference type="ARBA" id="ARBA00023015"/>
    </source>
</evidence>
<evidence type="ECO:0000313" key="6">
    <source>
        <dbReference type="Proteomes" id="UP000094578"/>
    </source>
</evidence>
<dbReference type="PROSITE" id="PS50932">
    <property type="entry name" value="HTH_LACI_2"/>
    <property type="match status" value="1"/>
</dbReference>
<dbReference type="GO" id="GO:0000976">
    <property type="term" value="F:transcription cis-regulatory region binding"/>
    <property type="evidence" value="ECO:0007669"/>
    <property type="project" value="TreeGrafter"/>
</dbReference>
<gene>
    <name evidence="5" type="ORF">PTI45_03737</name>
</gene>
<dbReference type="SMART" id="SM00354">
    <property type="entry name" value="HTH_LACI"/>
    <property type="match status" value="1"/>
</dbReference>
<dbReference type="Gene3D" id="3.40.50.2300">
    <property type="match status" value="2"/>
</dbReference>
<feature type="domain" description="HTH lacI-type" evidence="4">
    <location>
        <begin position="2"/>
        <end position="55"/>
    </location>
</feature>
<proteinExistence type="predicted"/>
<dbReference type="Proteomes" id="UP000094578">
    <property type="component" value="Unassembled WGS sequence"/>
</dbReference>
<dbReference type="AlphaFoldDB" id="A0A1E3KZQ7"/>
<evidence type="ECO:0000256" key="2">
    <source>
        <dbReference type="ARBA" id="ARBA00023125"/>
    </source>
</evidence>
<organism evidence="5 6">
    <name type="scientific">Paenibacillus nuruki</name>
    <dbReference type="NCBI Taxonomy" id="1886670"/>
    <lineage>
        <taxon>Bacteria</taxon>
        <taxon>Bacillati</taxon>
        <taxon>Bacillota</taxon>
        <taxon>Bacilli</taxon>
        <taxon>Bacillales</taxon>
        <taxon>Paenibacillaceae</taxon>
        <taxon>Paenibacillus</taxon>
    </lineage>
</organism>
<dbReference type="Pfam" id="PF13377">
    <property type="entry name" value="Peripla_BP_3"/>
    <property type="match status" value="1"/>
</dbReference>
<dbReference type="InterPro" id="IPR010982">
    <property type="entry name" value="Lambda_DNA-bd_dom_sf"/>
</dbReference>
<evidence type="ECO:0000313" key="5">
    <source>
        <dbReference type="EMBL" id="ODP27008.1"/>
    </source>
</evidence>
<dbReference type="STRING" id="1886670.PTI45_03737"/>
<evidence type="ECO:0000259" key="4">
    <source>
        <dbReference type="PROSITE" id="PS50932"/>
    </source>
</evidence>
<keyword evidence="2" id="KW-0238">DNA-binding</keyword>
<dbReference type="PANTHER" id="PTHR30146">
    <property type="entry name" value="LACI-RELATED TRANSCRIPTIONAL REPRESSOR"/>
    <property type="match status" value="1"/>
</dbReference>
<sequence>MKTIIDIAQAAGVAKSTVSRYLNGGSVSEETKEKIERIIKQHQYVPNTFARSLKAKKTSIIGIIVPRLDSFAVSQMLMGIDDTLRQEQYQMLLANANQETTREIEAIYEFSRQKISGLLFMAAQITDEHRQAIAKCNIPVVLIGQDDKQLHSVIHDDRQAGYLLGKYVLSKGHRQIAYLGVTEQDDAVGIQRKLGFQQALQEYTDYDIRYYESGFRMDQAVIAAHHLLDQWTPSIVVAATDNIAIGVFKAALSRKIDIPTDLSVTGFGGYDITELMHPALTTVKFHYKEAGQLAATNLIQMIQGQSVQNTSISTCELLVRESVDNR</sequence>
<dbReference type="PATRIC" id="fig|1886670.3.peg.3761"/>
<dbReference type="CDD" id="cd01392">
    <property type="entry name" value="HTH_LacI"/>
    <property type="match status" value="1"/>
</dbReference>
<dbReference type="GO" id="GO:0003700">
    <property type="term" value="F:DNA-binding transcription factor activity"/>
    <property type="evidence" value="ECO:0007669"/>
    <property type="project" value="TreeGrafter"/>
</dbReference>